<keyword evidence="1" id="KW-0812">Transmembrane</keyword>
<dbReference type="SUPFAM" id="SSF48452">
    <property type="entry name" value="TPR-like"/>
    <property type="match status" value="1"/>
</dbReference>
<dbReference type="EMBL" id="JZRB01000050">
    <property type="protein sequence ID" value="KJV27203.1"/>
    <property type="molecule type" value="Genomic_DNA"/>
</dbReference>
<dbReference type="InterPro" id="IPR011990">
    <property type="entry name" value="TPR-like_helical_dom_sf"/>
</dbReference>
<evidence type="ECO:0000256" key="1">
    <source>
        <dbReference type="SAM" id="Phobius"/>
    </source>
</evidence>
<evidence type="ECO:0000313" key="3">
    <source>
        <dbReference type="EMBL" id="KJV27203.1"/>
    </source>
</evidence>
<organism evidence="3 4">
    <name type="scientific">Luteibacter yeojuensis</name>
    <dbReference type="NCBI Taxonomy" id="345309"/>
    <lineage>
        <taxon>Bacteria</taxon>
        <taxon>Pseudomonadati</taxon>
        <taxon>Pseudomonadota</taxon>
        <taxon>Gammaproteobacteria</taxon>
        <taxon>Lysobacterales</taxon>
        <taxon>Rhodanobacteraceae</taxon>
        <taxon>Luteibacter</taxon>
    </lineage>
</organism>
<comment type="caution">
    <text evidence="3">The sequence shown here is derived from an EMBL/GenBank/DDBJ whole genome shotgun (WGS) entry which is preliminary data.</text>
</comment>
<dbReference type="Proteomes" id="UP000033651">
    <property type="component" value="Unassembled WGS sequence"/>
</dbReference>
<evidence type="ECO:0000313" key="4">
    <source>
        <dbReference type="Proteomes" id="UP000033651"/>
    </source>
</evidence>
<evidence type="ECO:0000256" key="2">
    <source>
        <dbReference type="SAM" id="SignalP"/>
    </source>
</evidence>
<dbReference type="RefSeq" id="WP_045831029.1">
    <property type="nucleotide sequence ID" value="NZ_JZRB01000050.1"/>
</dbReference>
<dbReference type="PATRIC" id="fig|345309.4.peg.3420"/>
<keyword evidence="2" id="KW-0732">Signal</keyword>
<name>A0A0F3K7L5_9GAMM</name>
<dbReference type="AlphaFoldDB" id="A0A0F3K7L5"/>
<feature type="chain" id="PRO_5002462698" description="Tetratricopeptide repeat protein" evidence="2">
    <location>
        <begin position="23"/>
        <end position="790"/>
    </location>
</feature>
<sequence length="790" mass="83327">MTKHNALAAGLALAAIAAVAWACGPDFPTQLLDDRAATLKAVPQNTFTWEAQHLLPAADAMQAVEASRWAEPQAPAADLPAEQAAKVKALMGSADGAAAYAAGDGLPDDVRRYVAGAVDYLRATAACPPAAQDESGNATERPPCTTFDTAALDAAQASFGQVLALPPEQAKARGAWAAYMLGEVHALRAMKAAGTPAFGAARDAAAKAFQLVRARVLAGASDAQGLGVASFGEEARLSLFAGKVPCPWAAFARNDDCVAALSPADLKHAIALYAAQAGHGSGQGVDSLAAIASAVLANEGQAATLIDGPVSQRLLVAYALARVAPQTSDGKPAEALANLVDAIVGSGVDKVAAADRLASLAYETGRYDDAGKLLARADGPLASWVRAKLALRKGDMNAATAAYAEAAKAFPAADDPKAPLEQGSVHLLMGERGVLALSRGDYVEALTHLHDAARAVGGDGNTYEELSSSGIGYGNDAAYIAERVLTVDDLKAFVDAHAPAYSTAPKADKEQAAYGSVTIDDHLRHLLARRLMRVGRFDEAYPYFPPAGDKRFGDVDLVATAKAYASAVHEGDSAWTDIGKAEARYRAAVIEREHGMELLGAEQGPDYFDNGGMFQGGSGQGPDSLKGEYVTEGERQRYRDSAVLPDRRLHYRYAAADRAVAAADLLPPRSQAFAATLCQATHWMLEGPPDYNEAGDGEEDKPVNERQRRASEYYARYVKQGAYVAWAGDFGWSCEEPDFAKARELKRAQQVRAVKRFVRHWLPAEIGVAVVVLAGLAWGVVRRRRRQIAP</sequence>
<accession>A0A0F3K7L5</accession>
<gene>
    <name evidence="3" type="ORF">VI08_18065</name>
</gene>
<evidence type="ECO:0008006" key="5">
    <source>
        <dbReference type="Google" id="ProtNLM"/>
    </source>
</evidence>
<keyword evidence="1" id="KW-0472">Membrane</keyword>
<keyword evidence="1" id="KW-1133">Transmembrane helix</keyword>
<protein>
    <recommendedName>
        <fullName evidence="5">Tetratricopeptide repeat protein</fullName>
    </recommendedName>
</protein>
<dbReference type="OrthoDB" id="179859at2"/>
<feature type="signal peptide" evidence="2">
    <location>
        <begin position="1"/>
        <end position="22"/>
    </location>
</feature>
<keyword evidence="4" id="KW-1185">Reference proteome</keyword>
<proteinExistence type="predicted"/>
<reference evidence="3 4" key="1">
    <citation type="submission" date="2015-03" db="EMBL/GenBank/DDBJ databases">
        <title>Draft genome sequence of Luteibacter yeojuensis strain SU11.</title>
        <authorList>
            <person name="Sulaiman J."/>
            <person name="Priya K."/>
            <person name="Chan K.-G."/>
        </authorList>
    </citation>
    <scope>NUCLEOTIDE SEQUENCE [LARGE SCALE GENOMIC DNA]</scope>
    <source>
        <strain evidence="3 4">SU11</strain>
    </source>
</reference>
<feature type="transmembrane region" description="Helical" evidence="1">
    <location>
        <begin position="761"/>
        <end position="781"/>
    </location>
</feature>